<evidence type="ECO:0000313" key="2">
    <source>
        <dbReference type="Proteomes" id="UP000799770"/>
    </source>
</evidence>
<sequence length="60" mass="6587">MEHGKDIANAPAKSCHHTVRLRRGYLSPQTLLMLRYSCGTSVTTVDGDVAADSAKTRGRW</sequence>
<dbReference type="Proteomes" id="UP000799770">
    <property type="component" value="Unassembled WGS sequence"/>
</dbReference>
<proteinExistence type="predicted"/>
<evidence type="ECO:0000313" key="1">
    <source>
        <dbReference type="EMBL" id="KAF2110568.1"/>
    </source>
</evidence>
<reference evidence="1" key="1">
    <citation type="journal article" date="2020" name="Stud. Mycol.">
        <title>101 Dothideomycetes genomes: a test case for predicting lifestyles and emergence of pathogens.</title>
        <authorList>
            <person name="Haridas S."/>
            <person name="Albert R."/>
            <person name="Binder M."/>
            <person name="Bloem J."/>
            <person name="Labutti K."/>
            <person name="Salamov A."/>
            <person name="Andreopoulos B."/>
            <person name="Baker S."/>
            <person name="Barry K."/>
            <person name="Bills G."/>
            <person name="Bluhm B."/>
            <person name="Cannon C."/>
            <person name="Castanera R."/>
            <person name="Culley D."/>
            <person name="Daum C."/>
            <person name="Ezra D."/>
            <person name="Gonzalez J."/>
            <person name="Henrissat B."/>
            <person name="Kuo A."/>
            <person name="Liang C."/>
            <person name="Lipzen A."/>
            <person name="Lutzoni F."/>
            <person name="Magnuson J."/>
            <person name="Mondo S."/>
            <person name="Nolan M."/>
            <person name="Ohm R."/>
            <person name="Pangilinan J."/>
            <person name="Park H.-J."/>
            <person name="Ramirez L."/>
            <person name="Alfaro M."/>
            <person name="Sun H."/>
            <person name="Tritt A."/>
            <person name="Yoshinaga Y."/>
            <person name="Zwiers L.-H."/>
            <person name="Turgeon B."/>
            <person name="Goodwin S."/>
            <person name="Spatafora J."/>
            <person name="Crous P."/>
            <person name="Grigoriev I."/>
        </authorList>
    </citation>
    <scope>NUCLEOTIDE SEQUENCE</scope>
    <source>
        <strain evidence="1">CBS 627.86</strain>
    </source>
</reference>
<name>A0A6A5YWS7_9PLEO</name>
<organism evidence="1 2">
    <name type="scientific">Lophiotrema nucula</name>
    <dbReference type="NCBI Taxonomy" id="690887"/>
    <lineage>
        <taxon>Eukaryota</taxon>
        <taxon>Fungi</taxon>
        <taxon>Dikarya</taxon>
        <taxon>Ascomycota</taxon>
        <taxon>Pezizomycotina</taxon>
        <taxon>Dothideomycetes</taxon>
        <taxon>Pleosporomycetidae</taxon>
        <taxon>Pleosporales</taxon>
        <taxon>Lophiotremataceae</taxon>
        <taxon>Lophiotrema</taxon>
    </lineage>
</organism>
<gene>
    <name evidence="1" type="ORF">BDV96DRAFT_583385</name>
</gene>
<keyword evidence="2" id="KW-1185">Reference proteome</keyword>
<protein>
    <submittedName>
        <fullName evidence="1">Uncharacterized protein</fullName>
    </submittedName>
</protein>
<dbReference type="AlphaFoldDB" id="A0A6A5YWS7"/>
<dbReference type="EMBL" id="ML977337">
    <property type="protein sequence ID" value="KAF2110568.1"/>
    <property type="molecule type" value="Genomic_DNA"/>
</dbReference>
<accession>A0A6A5YWS7</accession>